<dbReference type="RefSeq" id="XP_041230664.1">
    <property type="nucleotide sequence ID" value="XM_041366348.1"/>
</dbReference>
<keyword evidence="3" id="KW-1185">Reference proteome</keyword>
<feature type="compositionally biased region" description="Polar residues" evidence="1">
    <location>
        <begin position="166"/>
        <end position="185"/>
    </location>
</feature>
<organism evidence="2 3">
    <name type="scientific">Suillus fuscotomentosus</name>
    <dbReference type="NCBI Taxonomy" id="1912939"/>
    <lineage>
        <taxon>Eukaryota</taxon>
        <taxon>Fungi</taxon>
        <taxon>Dikarya</taxon>
        <taxon>Basidiomycota</taxon>
        <taxon>Agaricomycotina</taxon>
        <taxon>Agaricomycetes</taxon>
        <taxon>Agaricomycetidae</taxon>
        <taxon>Boletales</taxon>
        <taxon>Suillineae</taxon>
        <taxon>Suillaceae</taxon>
        <taxon>Suillus</taxon>
    </lineage>
</organism>
<feature type="region of interest" description="Disordered" evidence="1">
    <location>
        <begin position="125"/>
        <end position="150"/>
    </location>
</feature>
<sequence length="303" mass="33963">MLPVAVHRQSFPKPGEPHVYLSSDVFRRGVDPFPIHRQSFEEVLPSLTECLEKQALSRRQRLVNVNSLSVGSPEEPISLDLRNVMIPDASQRQSPQSCGQNDLDIPIQSQTLASPGSQACDLSLRSRSPFPRGNPDNLTSPARLLESPESHVPVVPTEYRLIPGVPSSTSASNSTLNHPQSNASQHRVRRLEHKIRGLDQMMHWFDSRGCEPLLAPPPCESLECGDLYIHQSLSTSNTRQIWIWSAQESWEDAQEHQAHPLLPMHRLWFGATGEPRWVTQKTISTYKGRLKVSASKTLPAMEV</sequence>
<dbReference type="AlphaFoldDB" id="A0AAD4EHF9"/>
<comment type="caution">
    <text evidence="2">The sequence shown here is derived from an EMBL/GenBank/DDBJ whole genome shotgun (WGS) entry which is preliminary data.</text>
</comment>
<protein>
    <submittedName>
        <fullName evidence="2">Uncharacterized protein</fullName>
    </submittedName>
</protein>
<dbReference type="Proteomes" id="UP001195769">
    <property type="component" value="Unassembled WGS sequence"/>
</dbReference>
<reference evidence="2" key="1">
    <citation type="journal article" date="2020" name="New Phytol.">
        <title>Comparative genomics reveals dynamic genome evolution in host specialist ectomycorrhizal fungi.</title>
        <authorList>
            <person name="Lofgren L.A."/>
            <person name="Nguyen N.H."/>
            <person name="Vilgalys R."/>
            <person name="Ruytinx J."/>
            <person name="Liao H.L."/>
            <person name="Branco S."/>
            <person name="Kuo A."/>
            <person name="LaButti K."/>
            <person name="Lipzen A."/>
            <person name="Andreopoulos W."/>
            <person name="Pangilinan J."/>
            <person name="Riley R."/>
            <person name="Hundley H."/>
            <person name="Na H."/>
            <person name="Barry K."/>
            <person name="Grigoriev I.V."/>
            <person name="Stajich J.E."/>
            <person name="Kennedy P.G."/>
        </authorList>
    </citation>
    <scope>NUCLEOTIDE SEQUENCE</scope>
    <source>
        <strain evidence="2">FC203</strain>
    </source>
</reference>
<evidence type="ECO:0000313" key="2">
    <source>
        <dbReference type="EMBL" id="KAG1905089.1"/>
    </source>
</evidence>
<evidence type="ECO:0000313" key="3">
    <source>
        <dbReference type="Proteomes" id="UP001195769"/>
    </source>
</evidence>
<proteinExistence type="predicted"/>
<feature type="region of interest" description="Disordered" evidence="1">
    <location>
        <begin position="165"/>
        <end position="187"/>
    </location>
</feature>
<evidence type="ECO:0000256" key="1">
    <source>
        <dbReference type="SAM" id="MobiDB-lite"/>
    </source>
</evidence>
<dbReference type="GeneID" id="64660646"/>
<name>A0AAD4EHF9_9AGAM</name>
<dbReference type="EMBL" id="JABBWK010000008">
    <property type="protein sequence ID" value="KAG1905089.1"/>
    <property type="molecule type" value="Genomic_DNA"/>
</dbReference>
<gene>
    <name evidence="2" type="ORF">F5891DRAFT_1183794</name>
</gene>
<accession>A0AAD4EHF9</accession>